<dbReference type="InterPro" id="IPR036388">
    <property type="entry name" value="WH-like_DNA-bd_sf"/>
</dbReference>
<dbReference type="GO" id="GO:0097063">
    <property type="term" value="F:cadmium ion sensor activity"/>
    <property type="evidence" value="ECO:0007669"/>
    <property type="project" value="TreeGrafter"/>
</dbReference>
<dbReference type="GO" id="GO:0032791">
    <property type="term" value="F:lead ion binding"/>
    <property type="evidence" value="ECO:0007669"/>
    <property type="project" value="TreeGrafter"/>
</dbReference>
<proteinExistence type="predicted"/>
<dbReference type="PANTHER" id="PTHR39168">
    <property type="entry name" value="TRANSCRIPTIONAL REGULATOR-RELATED"/>
    <property type="match status" value="1"/>
</dbReference>
<evidence type="ECO:0000313" key="2">
    <source>
        <dbReference type="EMBL" id="EKX88914.1"/>
    </source>
</evidence>
<evidence type="ECO:0000259" key="1">
    <source>
        <dbReference type="PROSITE" id="PS50987"/>
    </source>
</evidence>
<dbReference type="SUPFAM" id="SSF46785">
    <property type="entry name" value="Winged helix' DNA-binding domain"/>
    <property type="match status" value="1"/>
</dbReference>
<gene>
    <name evidence="2" type="ORF">HMPREF9997_02140</name>
</gene>
<dbReference type="InterPro" id="IPR052543">
    <property type="entry name" value="HTH_Metal-responsive_Reg"/>
</dbReference>
<protein>
    <submittedName>
        <fullName evidence="2">Transcriptional regulator, ArsR family</fullName>
    </submittedName>
</protein>
<dbReference type="GO" id="GO:0010288">
    <property type="term" value="P:response to lead ion"/>
    <property type="evidence" value="ECO:0007669"/>
    <property type="project" value="TreeGrafter"/>
</dbReference>
<dbReference type="Gene3D" id="1.10.10.10">
    <property type="entry name" value="Winged helix-like DNA-binding domain superfamily/Winged helix DNA-binding domain"/>
    <property type="match status" value="1"/>
</dbReference>
<dbReference type="AlphaFoldDB" id="L1MD66"/>
<dbReference type="GO" id="GO:0003677">
    <property type="term" value="F:DNA binding"/>
    <property type="evidence" value="ECO:0007669"/>
    <property type="project" value="TreeGrafter"/>
</dbReference>
<dbReference type="GO" id="GO:0046686">
    <property type="term" value="P:response to cadmium ion"/>
    <property type="evidence" value="ECO:0007669"/>
    <property type="project" value="TreeGrafter"/>
</dbReference>
<sequence>MIALRDNCKLWSRGTNVTIEPFWFDVGRTKWSLEWLLMNTRYFPEAVPDVSVLCDVLSDQSRAAMCAALMSGTAWTVGELGHYAGVSRSTATEHVNKLVKVDIARDIRQGRHRYVTLAGSQVAEAIESLGVLSSDLLPTPQSLNAHRINNALTYARTCYSHLAGRLGVSLCTHFIEQGFIAPDWAVTTDGVNFFHSWGIDGSKRLMAKACLDCTERQFHVGGALGTYVCQQFFARQWITRVKGTRAVKLTPAGTMMLNELGISLD</sequence>
<reference evidence="2 3" key="1">
    <citation type="submission" date="2012-05" db="EMBL/GenBank/DDBJ databases">
        <authorList>
            <person name="Weinstock G."/>
            <person name="Sodergren E."/>
            <person name="Lobos E.A."/>
            <person name="Fulton L."/>
            <person name="Fulton R."/>
            <person name="Courtney L."/>
            <person name="Fronick C."/>
            <person name="O'Laughlin M."/>
            <person name="Godfrey J."/>
            <person name="Wilson R.M."/>
            <person name="Miner T."/>
            <person name="Farmer C."/>
            <person name="Delehaunty K."/>
            <person name="Cordes M."/>
            <person name="Minx P."/>
            <person name="Tomlinson C."/>
            <person name="Chen J."/>
            <person name="Wollam A."/>
            <person name="Pepin K.H."/>
            <person name="Bhonagiri V."/>
            <person name="Zhang X."/>
            <person name="Suruliraj S."/>
            <person name="Warren W."/>
            <person name="Mitreva M."/>
            <person name="Mardis E.R."/>
            <person name="Wilson R.K."/>
        </authorList>
    </citation>
    <scope>NUCLEOTIDE SEQUENCE [LARGE SCALE GENOMIC DNA]</scope>
    <source>
        <strain evidence="2 3">F0235</strain>
    </source>
</reference>
<dbReference type="HOGENOM" id="CLU_077964_0_0_11"/>
<comment type="caution">
    <text evidence="2">The sequence shown here is derived from an EMBL/GenBank/DDBJ whole genome shotgun (WGS) entry which is preliminary data.</text>
</comment>
<organism evidence="2 3">
    <name type="scientific">Corynebacterium durum F0235</name>
    <dbReference type="NCBI Taxonomy" id="1035195"/>
    <lineage>
        <taxon>Bacteria</taxon>
        <taxon>Bacillati</taxon>
        <taxon>Actinomycetota</taxon>
        <taxon>Actinomycetes</taxon>
        <taxon>Mycobacteriales</taxon>
        <taxon>Corynebacteriaceae</taxon>
        <taxon>Corynebacterium</taxon>
    </lineage>
</organism>
<dbReference type="eggNOG" id="COG0640">
    <property type="taxonomic scope" value="Bacteria"/>
</dbReference>
<dbReference type="CDD" id="cd00090">
    <property type="entry name" value="HTH_ARSR"/>
    <property type="match status" value="1"/>
</dbReference>
<keyword evidence="3" id="KW-1185">Reference proteome</keyword>
<dbReference type="InterPro" id="IPR011991">
    <property type="entry name" value="ArsR-like_HTH"/>
</dbReference>
<dbReference type="SMART" id="SM00418">
    <property type="entry name" value="HTH_ARSR"/>
    <property type="match status" value="1"/>
</dbReference>
<name>L1MD66_9CORY</name>
<dbReference type="GO" id="GO:0003700">
    <property type="term" value="F:DNA-binding transcription factor activity"/>
    <property type="evidence" value="ECO:0007669"/>
    <property type="project" value="InterPro"/>
</dbReference>
<dbReference type="InterPro" id="IPR001845">
    <property type="entry name" value="HTH_ArsR_DNA-bd_dom"/>
</dbReference>
<dbReference type="STRING" id="1035195.HMPREF9997_02140"/>
<dbReference type="EMBL" id="AMEM01000034">
    <property type="protein sequence ID" value="EKX88914.1"/>
    <property type="molecule type" value="Genomic_DNA"/>
</dbReference>
<dbReference type="InterPro" id="IPR036390">
    <property type="entry name" value="WH_DNA-bd_sf"/>
</dbReference>
<dbReference type="PANTHER" id="PTHR39168:SF1">
    <property type="entry name" value="TRANSCRIPTIONAL REGULATORY PROTEIN"/>
    <property type="match status" value="1"/>
</dbReference>
<dbReference type="PATRIC" id="fig|1035195.3.peg.1918"/>
<evidence type="ECO:0000313" key="3">
    <source>
        <dbReference type="Proteomes" id="UP000010445"/>
    </source>
</evidence>
<dbReference type="Pfam" id="PF12840">
    <property type="entry name" value="HTH_20"/>
    <property type="match status" value="1"/>
</dbReference>
<dbReference type="PROSITE" id="PS50987">
    <property type="entry name" value="HTH_ARSR_2"/>
    <property type="match status" value="1"/>
</dbReference>
<feature type="domain" description="HTH arsR-type" evidence="1">
    <location>
        <begin position="42"/>
        <end position="137"/>
    </location>
</feature>
<dbReference type="Proteomes" id="UP000010445">
    <property type="component" value="Unassembled WGS sequence"/>
</dbReference>
<accession>L1MD66</accession>